<reference evidence="1" key="2">
    <citation type="journal article" date="2015" name="Fish Shellfish Immunol.">
        <title>Early steps in the European eel (Anguilla anguilla)-Vibrio vulnificus interaction in the gills: Role of the RtxA13 toxin.</title>
        <authorList>
            <person name="Callol A."/>
            <person name="Pajuelo D."/>
            <person name="Ebbesson L."/>
            <person name="Teles M."/>
            <person name="MacKenzie S."/>
            <person name="Amaro C."/>
        </authorList>
    </citation>
    <scope>NUCLEOTIDE SEQUENCE</scope>
</reference>
<organism evidence="1">
    <name type="scientific">Anguilla anguilla</name>
    <name type="common">European freshwater eel</name>
    <name type="synonym">Muraena anguilla</name>
    <dbReference type="NCBI Taxonomy" id="7936"/>
    <lineage>
        <taxon>Eukaryota</taxon>
        <taxon>Metazoa</taxon>
        <taxon>Chordata</taxon>
        <taxon>Craniata</taxon>
        <taxon>Vertebrata</taxon>
        <taxon>Euteleostomi</taxon>
        <taxon>Actinopterygii</taxon>
        <taxon>Neopterygii</taxon>
        <taxon>Teleostei</taxon>
        <taxon>Anguilliformes</taxon>
        <taxon>Anguillidae</taxon>
        <taxon>Anguilla</taxon>
    </lineage>
</organism>
<dbReference type="AlphaFoldDB" id="A0A0E9V6H9"/>
<proteinExistence type="predicted"/>
<accession>A0A0E9V6H9</accession>
<sequence>MKRYVTATYCGGAHSFYTAGVIQCSMKIKQNRQHLRWQDGTVHRVSLMGVHV</sequence>
<name>A0A0E9V6H9_ANGAN</name>
<reference evidence="1" key="1">
    <citation type="submission" date="2014-11" db="EMBL/GenBank/DDBJ databases">
        <authorList>
            <person name="Amaro Gonzalez C."/>
        </authorList>
    </citation>
    <scope>NUCLEOTIDE SEQUENCE</scope>
</reference>
<protein>
    <submittedName>
        <fullName evidence="1">Uncharacterized protein</fullName>
    </submittedName>
</protein>
<dbReference type="EMBL" id="GBXM01034925">
    <property type="protein sequence ID" value="JAH73652.1"/>
    <property type="molecule type" value="Transcribed_RNA"/>
</dbReference>
<evidence type="ECO:0000313" key="1">
    <source>
        <dbReference type="EMBL" id="JAH73652.1"/>
    </source>
</evidence>